<accession>A0ABR0AXJ3</accession>
<proteinExistence type="predicted"/>
<reference evidence="1 2" key="1">
    <citation type="journal article" date="2023" name="Nucleic Acids Res.">
        <title>The hologenome of Daphnia magna reveals possible DNA methylation and microbiome-mediated evolution of the host genome.</title>
        <authorList>
            <person name="Chaturvedi A."/>
            <person name="Li X."/>
            <person name="Dhandapani V."/>
            <person name="Marshall H."/>
            <person name="Kissane S."/>
            <person name="Cuenca-Cambronero M."/>
            <person name="Asole G."/>
            <person name="Calvet F."/>
            <person name="Ruiz-Romero M."/>
            <person name="Marangio P."/>
            <person name="Guigo R."/>
            <person name="Rago D."/>
            <person name="Mirbahai L."/>
            <person name="Eastwood N."/>
            <person name="Colbourne J.K."/>
            <person name="Zhou J."/>
            <person name="Mallon E."/>
            <person name="Orsini L."/>
        </authorList>
    </citation>
    <scope>NUCLEOTIDE SEQUENCE [LARGE SCALE GENOMIC DNA]</scope>
    <source>
        <strain evidence="1">LRV0_1</strain>
    </source>
</reference>
<organism evidence="1 2">
    <name type="scientific">Daphnia magna</name>
    <dbReference type="NCBI Taxonomy" id="35525"/>
    <lineage>
        <taxon>Eukaryota</taxon>
        <taxon>Metazoa</taxon>
        <taxon>Ecdysozoa</taxon>
        <taxon>Arthropoda</taxon>
        <taxon>Crustacea</taxon>
        <taxon>Branchiopoda</taxon>
        <taxon>Diplostraca</taxon>
        <taxon>Cladocera</taxon>
        <taxon>Anomopoda</taxon>
        <taxon>Daphniidae</taxon>
        <taxon>Daphnia</taxon>
    </lineage>
</organism>
<protein>
    <submittedName>
        <fullName evidence="1">Uncharacterized protein</fullName>
    </submittedName>
</protein>
<comment type="caution">
    <text evidence="1">The sequence shown here is derived from an EMBL/GenBank/DDBJ whole genome shotgun (WGS) entry which is preliminary data.</text>
</comment>
<dbReference type="EMBL" id="JAOYFB010000039">
    <property type="protein sequence ID" value="KAK4029844.1"/>
    <property type="molecule type" value="Genomic_DNA"/>
</dbReference>
<sequence length="89" mass="10447">MEDKQSPMPQPEERAVLLWKSVDIFQIFNKRRKANMQLIRGGKTSLYRMQKEEKLYIIEIYLAVVLPPTSLHSGAAFENHSYTYLNITM</sequence>
<name>A0ABR0AXJ3_9CRUS</name>
<evidence type="ECO:0000313" key="2">
    <source>
        <dbReference type="Proteomes" id="UP001234178"/>
    </source>
</evidence>
<dbReference type="Proteomes" id="UP001234178">
    <property type="component" value="Unassembled WGS sequence"/>
</dbReference>
<gene>
    <name evidence="1" type="ORF">OUZ56_022803</name>
</gene>
<evidence type="ECO:0000313" key="1">
    <source>
        <dbReference type="EMBL" id="KAK4029844.1"/>
    </source>
</evidence>
<keyword evidence="2" id="KW-1185">Reference proteome</keyword>